<organism evidence="3">
    <name type="scientific">marine metagenome</name>
    <dbReference type="NCBI Taxonomy" id="408172"/>
    <lineage>
        <taxon>unclassified sequences</taxon>
        <taxon>metagenomes</taxon>
        <taxon>ecological metagenomes</taxon>
    </lineage>
</organism>
<dbReference type="EMBL" id="UINC01022683">
    <property type="protein sequence ID" value="SVA92802.1"/>
    <property type="molecule type" value="Genomic_DNA"/>
</dbReference>
<accession>A0A381ZVC6</accession>
<dbReference type="AlphaFoldDB" id="A0A381ZVC6"/>
<dbReference type="InterPro" id="IPR040442">
    <property type="entry name" value="Pyrv_kinase-like_dom_sf"/>
</dbReference>
<evidence type="ECO:0000313" key="3">
    <source>
        <dbReference type="EMBL" id="SVA92802.1"/>
    </source>
</evidence>
<protein>
    <recommendedName>
        <fullName evidence="1">isocitrate lyase</fullName>
        <ecNumber evidence="1">4.1.3.1</ecNumber>
    </recommendedName>
</protein>
<dbReference type="PROSITE" id="PS00161">
    <property type="entry name" value="ISOCITRATE_LYASE"/>
    <property type="match status" value="1"/>
</dbReference>
<dbReference type="PANTHER" id="PTHR21631:SF3">
    <property type="entry name" value="BIFUNCTIONAL GLYOXYLATE CYCLE PROTEIN"/>
    <property type="match status" value="1"/>
</dbReference>
<dbReference type="InterPro" id="IPR006254">
    <property type="entry name" value="Isocitrate_lyase"/>
</dbReference>
<sequence>MSIELTKTEIDEISSIQQWMNSSRFSRYNRDYKAIDVWKLRSTYQTQYVSNVMSKKLFNLLTKHKADGTCTSTFGCLDPVQVVHMCPYLETIYISGWQSASTASTNNEPGPDLADYPMDTLPNKVDQIFKAQQFHDKKQRLQRYNGSDTNIDYYRPIIADADTGHGGTTAIMKLTKMFIEKGAAGIHIEDQCPGTKKCGHMGGKVLVSTSEHIKRLKACRLQADIMGSELILVARSDAVSAQYINSNFDNRDKPFIMGKMTINNQIVECTFNEAACMLLTTPSEETLNKYNFWSIENQQLLEKETNKTCDWNWDLSRSPEGFYKIRGGFEFAASRLIAYSPYCDMLWCETSTPTLEKAKWLSEQILAQHPNVFLSYNLSPSFNWDNTQMNDKEFSEFIKTLATYGYCWQFITLAGFHLNGLATRRFAEAYSKEGMLAYVRDIQRQERNDGMELLTHQKWSGAEVLDEVLSIV</sequence>
<evidence type="ECO:0000256" key="2">
    <source>
        <dbReference type="ARBA" id="ARBA00023239"/>
    </source>
</evidence>
<dbReference type="PANTHER" id="PTHR21631">
    <property type="entry name" value="ISOCITRATE LYASE/MALATE SYNTHASE"/>
    <property type="match status" value="1"/>
</dbReference>
<feature type="non-terminal residue" evidence="3">
    <location>
        <position position="472"/>
    </location>
</feature>
<keyword evidence="2" id="KW-0456">Lyase</keyword>
<dbReference type="GO" id="GO:0019752">
    <property type="term" value="P:carboxylic acid metabolic process"/>
    <property type="evidence" value="ECO:0007669"/>
    <property type="project" value="InterPro"/>
</dbReference>
<dbReference type="InterPro" id="IPR015813">
    <property type="entry name" value="Pyrv/PenolPyrv_kinase-like_dom"/>
</dbReference>
<dbReference type="GO" id="GO:0004451">
    <property type="term" value="F:isocitrate lyase activity"/>
    <property type="evidence" value="ECO:0007669"/>
    <property type="project" value="UniProtKB-EC"/>
</dbReference>
<dbReference type="Gene3D" id="3.20.20.60">
    <property type="entry name" value="Phosphoenolpyruvate-binding domains"/>
    <property type="match status" value="2"/>
</dbReference>
<dbReference type="InterPro" id="IPR018523">
    <property type="entry name" value="Isocitrate_lyase_ph_CS"/>
</dbReference>
<gene>
    <name evidence="3" type="ORF">METZ01_LOCUS145656</name>
</gene>
<dbReference type="InterPro" id="IPR039556">
    <property type="entry name" value="ICL/PEPM"/>
</dbReference>
<dbReference type="Pfam" id="PF00463">
    <property type="entry name" value="ICL"/>
    <property type="match status" value="2"/>
</dbReference>
<reference evidence="3" key="1">
    <citation type="submission" date="2018-05" db="EMBL/GenBank/DDBJ databases">
        <authorList>
            <person name="Lanie J.A."/>
            <person name="Ng W.-L."/>
            <person name="Kazmierczak K.M."/>
            <person name="Andrzejewski T.M."/>
            <person name="Davidsen T.M."/>
            <person name="Wayne K.J."/>
            <person name="Tettelin H."/>
            <person name="Glass J.I."/>
            <person name="Rusch D."/>
            <person name="Podicherti R."/>
            <person name="Tsui H.-C.T."/>
            <person name="Winkler M.E."/>
        </authorList>
    </citation>
    <scope>NUCLEOTIDE SEQUENCE</scope>
</reference>
<evidence type="ECO:0000256" key="1">
    <source>
        <dbReference type="ARBA" id="ARBA00012909"/>
    </source>
</evidence>
<dbReference type="PIRSF" id="PIRSF001362">
    <property type="entry name" value="Isocit_lyase"/>
    <property type="match status" value="1"/>
</dbReference>
<dbReference type="EC" id="4.1.3.1" evidence="1"/>
<dbReference type="SUPFAM" id="SSF51621">
    <property type="entry name" value="Phosphoenolpyruvate/pyruvate domain"/>
    <property type="match status" value="1"/>
</dbReference>
<dbReference type="NCBIfam" id="TIGR01346">
    <property type="entry name" value="isocit_lyase"/>
    <property type="match status" value="1"/>
</dbReference>
<name>A0A381ZVC6_9ZZZZ</name>
<proteinExistence type="predicted"/>
<dbReference type="CDD" id="cd00377">
    <property type="entry name" value="ICL_PEPM"/>
    <property type="match status" value="1"/>
</dbReference>